<reference evidence="1 2" key="1">
    <citation type="journal article" date="2018" name="Evol. Lett.">
        <title>Horizontal gene cluster transfer increased hallucinogenic mushroom diversity.</title>
        <authorList>
            <person name="Reynolds H.T."/>
            <person name="Vijayakumar V."/>
            <person name="Gluck-Thaler E."/>
            <person name="Korotkin H.B."/>
            <person name="Matheny P.B."/>
            <person name="Slot J.C."/>
        </authorList>
    </citation>
    <scope>NUCLEOTIDE SEQUENCE [LARGE SCALE GENOMIC DNA]</scope>
    <source>
        <strain evidence="1 2">2629</strain>
    </source>
</reference>
<organism evidence="1 2">
    <name type="scientific">Panaeolus cyanescens</name>
    <dbReference type="NCBI Taxonomy" id="181874"/>
    <lineage>
        <taxon>Eukaryota</taxon>
        <taxon>Fungi</taxon>
        <taxon>Dikarya</taxon>
        <taxon>Basidiomycota</taxon>
        <taxon>Agaricomycotina</taxon>
        <taxon>Agaricomycetes</taxon>
        <taxon>Agaricomycetidae</taxon>
        <taxon>Agaricales</taxon>
        <taxon>Agaricineae</taxon>
        <taxon>Galeropsidaceae</taxon>
        <taxon>Panaeolus</taxon>
    </lineage>
</organism>
<dbReference type="InParanoid" id="A0A409W7K3"/>
<protein>
    <submittedName>
        <fullName evidence="1">Uncharacterized protein</fullName>
    </submittedName>
</protein>
<dbReference type="AlphaFoldDB" id="A0A409W7K3"/>
<comment type="caution">
    <text evidence="1">The sequence shown here is derived from an EMBL/GenBank/DDBJ whole genome shotgun (WGS) entry which is preliminary data.</text>
</comment>
<keyword evidence="2" id="KW-1185">Reference proteome</keyword>
<evidence type="ECO:0000313" key="1">
    <source>
        <dbReference type="EMBL" id="PPQ74520.1"/>
    </source>
</evidence>
<dbReference type="Proteomes" id="UP000284842">
    <property type="component" value="Unassembled WGS sequence"/>
</dbReference>
<sequence length="306" mass="35635">MYITRVVLLPYTTLPLSHFPLYSLHAQERPDMNHLFPEFKLIPSHDPSNRYYELHIHYSPFYNKTYDPVLIHIMEDHVESNFTNYASTRYIIDSIKLTLAYSIRPSPSRTVAVTAEDPQIKIQKELEEDDIVLKVMYRQPYTSFIQRLIQIIFKHMPILQLTTHALSIEYTNTNANFRRPYDSFDGIAMGIAAGLTSISQRVFACQVRTLIVTFNFHDIHNSVIMPFIKNILVLMQNRLNFPCLRSLTVTCTVNDFIPTPENCFTTTDFNPYLEQVRSARPNCTVEGEKRLADSVKYILMDVINNR</sequence>
<name>A0A409W7K3_9AGAR</name>
<accession>A0A409W7K3</accession>
<dbReference type="EMBL" id="NHTK01005747">
    <property type="protein sequence ID" value="PPQ74520.1"/>
    <property type="molecule type" value="Genomic_DNA"/>
</dbReference>
<proteinExistence type="predicted"/>
<gene>
    <name evidence="1" type="ORF">CVT24_000112</name>
</gene>
<evidence type="ECO:0000313" key="2">
    <source>
        <dbReference type="Proteomes" id="UP000284842"/>
    </source>
</evidence>